<proteinExistence type="predicted"/>
<dbReference type="AlphaFoldDB" id="A0A6C0CGT5"/>
<dbReference type="EMBL" id="MN739399">
    <property type="protein sequence ID" value="QHT02775.1"/>
    <property type="molecule type" value="Genomic_DNA"/>
</dbReference>
<feature type="transmembrane region" description="Helical" evidence="1">
    <location>
        <begin position="26"/>
        <end position="45"/>
    </location>
</feature>
<name>A0A6C0CGT5_9ZZZZ</name>
<evidence type="ECO:0000256" key="1">
    <source>
        <dbReference type="SAM" id="Phobius"/>
    </source>
</evidence>
<organism evidence="2">
    <name type="scientific">viral metagenome</name>
    <dbReference type="NCBI Taxonomy" id="1070528"/>
    <lineage>
        <taxon>unclassified sequences</taxon>
        <taxon>metagenomes</taxon>
        <taxon>organismal metagenomes</taxon>
    </lineage>
</organism>
<feature type="transmembrane region" description="Helical" evidence="1">
    <location>
        <begin position="119"/>
        <end position="138"/>
    </location>
</feature>
<feature type="transmembrane region" description="Helical" evidence="1">
    <location>
        <begin position="57"/>
        <end position="77"/>
    </location>
</feature>
<sequence length="164" mass="18999">MINFTKSNCIINSIVAMVITIVLNRYYYGSLVILYTLMIALHTLFSQELSSYKITQYTHIPAYTVLFVIIITSFFILYKSATTELPQKIFTVSQLTVSLLFVVFLKYGKQKFEILNETYINYVPTLFFLGFLISVSIIKDNQSILRKTYTETLHTVKKVSKKDI</sequence>
<evidence type="ECO:0000313" key="2">
    <source>
        <dbReference type="EMBL" id="QHT02775.1"/>
    </source>
</evidence>
<keyword evidence="1" id="KW-1133">Transmembrane helix</keyword>
<evidence type="ECO:0008006" key="3">
    <source>
        <dbReference type="Google" id="ProtNLM"/>
    </source>
</evidence>
<protein>
    <recommendedName>
        <fullName evidence="3">7TM-DISM receptor extracellular domain-containing protein</fullName>
    </recommendedName>
</protein>
<keyword evidence="1" id="KW-0472">Membrane</keyword>
<keyword evidence="1" id="KW-0812">Transmembrane</keyword>
<accession>A0A6C0CGT5</accession>
<reference evidence="2" key="1">
    <citation type="journal article" date="2020" name="Nature">
        <title>Giant virus diversity and host interactions through global metagenomics.</title>
        <authorList>
            <person name="Schulz F."/>
            <person name="Roux S."/>
            <person name="Paez-Espino D."/>
            <person name="Jungbluth S."/>
            <person name="Walsh D.A."/>
            <person name="Denef V.J."/>
            <person name="McMahon K.D."/>
            <person name="Konstantinidis K.T."/>
            <person name="Eloe-Fadrosh E.A."/>
            <person name="Kyrpides N.C."/>
            <person name="Woyke T."/>
        </authorList>
    </citation>
    <scope>NUCLEOTIDE SEQUENCE</scope>
    <source>
        <strain evidence="2">GVMAG-M-3300020595-32</strain>
    </source>
</reference>
<feature type="transmembrane region" description="Helical" evidence="1">
    <location>
        <begin position="89"/>
        <end position="107"/>
    </location>
</feature>